<organism evidence="2 3">
    <name type="scientific">Candidatus Sysuiplasma superficiale</name>
    <dbReference type="NCBI Taxonomy" id="2823368"/>
    <lineage>
        <taxon>Archaea</taxon>
        <taxon>Methanobacteriati</taxon>
        <taxon>Thermoplasmatota</taxon>
        <taxon>Thermoplasmata</taxon>
        <taxon>Candidatus Sysuiplasmatales</taxon>
        <taxon>Candidatus Sysuiplasmataceae</taxon>
        <taxon>Candidatus Sysuiplasma</taxon>
    </lineage>
</organism>
<protein>
    <submittedName>
        <fullName evidence="2">Uncharacterized protein</fullName>
    </submittedName>
</protein>
<dbReference type="EMBL" id="JAHEAC010000135">
    <property type="protein sequence ID" value="MBX8644965.1"/>
    <property type="molecule type" value="Genomic_DNA"/>
</dbReference>
<evidence type="ECO:0000256" key="1">
    <source>
        <dbReference type="SAM" id="MobiDB-lite"/>
    </source>
</evidence>
<feature type="compositionally biased region" description="Basic residues" evidence="1">
    <location>
        <begin position="149"/>
        <end position="174"/>
    </location>
</feature>
<feature type="compositionally biased region" description="Basic and acidic residues" evidence="1">
    <location>
        <begin position="183"/>
        <end position="193"/>
    </location>
</feature>
<evidence type="ECO:0000313" key="3">
    <source>
        <dbReference type="Proteomes" id="UP000750197"/>
    </source>
</evidence>
<comment type="caution">
    <text evidence="2">The sequence shown here is derived from an EMBL/GenBank/DDBJ whole genome shotgun (WGS) entry which is preliminary data.</text>
</comment>
<dbReference type="Proteomes" id="UP000750197">
    <property type="component" value="Unassembled WGS sequence"/>
</dbReference>
<reference evidence="2" key="1">
    <citation type="submission" date="2021-05" db="EMBL/GenBank/DDBJ databases">
        <title>Genomic insights into ecological role and evolution of a novel Thermoplasmata order Candidatus Sysuiplasmatales.</title>
        <authorList>
            <person name="Yuan Y."/>
        </authorList>
    </citation>
    <scope>NUCLEOTIDE SEQUENCE</scope>
    <source>
        <strain evidence="2">TUT19-bin139</strain>
    </source>
</reference>
<evidence type="ECO:0000313" key="2">
    <source>
        <dbReference type="EMBL" id="MBX8644965.1"/>
    </source>
</evidence>
<feature type="compositionally biased region" description="Acidic residues" evidence="1">
    <location>
        <begin position="462"/>
        <end position="471"/>
    </location>
</feature>
<feature type="region of interest" description="Disordered" evidence="1">
    <location>
        <begin position="978"/>
        <end position="1069"/>
    </location>
</feature>
<dbReference type="AlphaFoldDB" id="A0A8J8CE14"/>
<feature type="region of interest" description="Disordered" evidence="1">
    <location>
        <begin position="413"/>
        <end position="476"/>
    </location>
</feature>
<accession>A0A8J8CE14</accession>
<sequence>MAAVETDTPREYLHSGWGRLRKKRGFPKRYIKEVEFPGLAREVPGVEEAGLLNLLEFISCHRQSKKALYEQYITRLNASARNVEVYSFPFSSFSFHLLAFPFANKDDADVPPVEDDLGEPSSGPHAPREIHLQPEEEEEAAVFSSSVRRGSKKRRHSTRRQCKPRRSKHTRRNKVGANVGEDATEKEKRKEASIMELSQAHGEEEEEEAGSGSNERSAEEDGQVTQRSKTVGAPKGGFADDDRCGACPVGTIDAIADPQPAHGASSNARPHYSRQAKVTARRKDGVLLEAPRGDHQPDEEQMSDSEWAQDMHPNQREDTKLRQPAKESAAGVEGPSRKRHHGKQKHRRSSKAAFAATLKGDHQACEELDHQPWNNSQADSTAEREELPSVGTDAWLACAHVDALSSRLSSRNRTWDAEEETVGDMRSKIRTPRPEGDNLCILAHDRQGLQSKKAKPSADDQRSDEEDEDSDNTASAVSRWLAQHPDSRPTCHPAPLADKFAIHLPPRGDANNQLSIPDSHYHEFLKCYAEDIDKGIPHYMSEFRSEMFRHHVNLKFCRGIKTFTDQQLPKLVESLGRLLIRETRRFYPPPRGARAESLAASEQPPSRLSDESFELVVLGARSKKNGAGEVHLSFIFSNLYLKNPAQLLALRKRYISALHKVAPDLNWEELVNQRVYKKARLRLLYSKKSKKCPARGSHTSCERCTGTGRVINDFAYVPWLCLDGCGMINQDLMDSITGDEANTLLAVAQTSIRCPDGAKSTRKKAPSSGIDLKCQRVTLLLAFTRDMHPNWAKLKPARLYFIQKMNKYILEVQGVGWKWCMNLNSYHTCSCGVVCFELTKAGLAQICQCRCPNQKGLYGKCEDLSASGLLKTPIDRWTAAMFFPFSDLDGDDDRLNNFQLLMRMFLQDTPMAAIPPALLPAELMSPPHLSSFSLLSPPPSPASSPSRLKALKRTLKDGMPTVLPLSAIAGLGGSVQRSAPHVGRLPPFEPHRPSVQQGGGVSSLPPSNSTTLHPFLPPSSFLPEGQEGSPEGGNASSQEGQRLNGPQDLEVPDDDPEVLSCRRPSNGRL</sequence>
<feature type="compositionally biased region" description="Basic and acidic residues" evidence="1">
    <location>
        <begin position="313"/>
        <end position="325"/>
    </location>
</feature>
<feature type="compositionally biased region" description="Basic residues" evidence="1">
    <location>
        <begin position="337"/>
        <end position="350"/>
    </location>
</feature>
<name>A0A8J8CE14_9ARCH</name>
<feature type="compositionally biased region" description="Basic and acidic residues" evidence="1">
    <location>
        <begin position="423"/>
        <end position="436"/>
    </location>
</feature>
<gene>
    <name evidence="2" type="ORF">KIY12_09660</name>
</gene>
<feature type="compositionally biased region" description="Basic and acidic residues" evidence="1">
    <location>
        <begin position="281"/>
        <end position="298"/>
    </location>
</feature>
<feature type="region of interest" description="Disordered" evidence="1">
    <location>
        <begin position="109"/>
        <end position="354"/>
    </location>
</feature>
<proteinExistence type="predicted"/>